<dbReference type="Proteomes" id="UP000010301">
    <property type="component" value="Unassembled WGS sequence"/>
</dbReference>
<reference evidence="4 5" key="1">
    <citation type="submission" date="2009-01" db="EMBL/GenBank/DDBJ databases">
        <authorList>
            <person name="Qin X."/>
            <person name="Bachman B."/>
            <person name="Battles P."/>
            <person name="Bell A."/>
            <person name="Bess C."/>
            <person name="Bickham C."/>
            <person name="Chaboub L."/>
            <person name="Chen D."/>
            <person name="Coyle M."/>
            <person name="Deiros D.R."/>
            <person name="Dinh H."/>
            <person name="Forbes L."/>
            <person name="Fowler G."/>
            <person name="Francisco L."/>
            <person name="Fu Q."/>
            <person name="Gubbala S."/>
            <person name="Hale W."/>
            <person name="Han Y."/>
            <person name="Hemphill L."/>
            <person name="Highlander S.K."/>
            <person name="Hirani K."/>
            <person name="Hogues M."/>
            <person name="Jackson L."/>
            <person name="Jakkamsetti A."/>
            <person name="Javaid M."/>
            <person name="Jiang H."/>
            <person name="Korchina V."/>
            <person name="Kovar C."/>
            <person name="Lara F."/>
            <person name="Lee S."/>
            <person name="Mata R."/>
            <person name="Mathew T."/>
            <person name="Moen C."/>
            <person name="Morales K."/>
            <person name="Munidasa M."/>
            <person name="Nazareth L."/>
            <person name="Ngo R."/>
            <person name="Nguyen L."/>
            <person name="Okwuonu G."/>
            <person name="Ongeri F."/>
            <person name="Patil S."/>
            <person name="Petrosino J."/>
            <person name="Pham C."/>
            <person name="Pham P."/>
            <person name="Pu L.-L."/>
            <person name="Puazo M."/>
            <person name="Raj R."/>
            <person name="Reid J."/>
            <person name="Rouhana J."/>
            <person name="Saada N."/>
            <person name="Shang Y."/>
            <person name="Simmons D."/>
            <person name="Thornton R."/>
            <person name="Warren J."/>
            <person name="Weissenberger G."/>
            <person name="Zhang J."/>
            <person name="Zhang L."/>
            <person name="Zhou C."/>
            <person name="Zhu D."/>
            <person name="Muzny D."/>
            <person name="Worley K."/>
            <person name="Gibbs R."/>
        </authorList>
    </citation>
    <scope>NUCLEOTIDE SEQUENCE [LARGE SCALE GENOMIC DNA]</scope>
    <source>
        <strain evidence="4 5">DSM 15436</strain>
    </source>
</reference>
<evidence type="ECO:0000259" key="2">
    <source>
        <dbReference type="Pfam" id="PF01370"/>
    </source>
</evidence>
<comment type="similarity">
    <text evidence="1">Belongs to the NAD(P)-dependent epimerase/dehydratase family. SDR39U1 subfamily.</text>
</comment>
<dbReference type="PANTHER" id="PTHR11092">
    <property type="entry name" value="SUGAR NUCLEOTIDE EPIMERASE RELATED"/>
    <property type="match status" value="1"/>
</dbReference>
<organism evidence="4 5">
    <name type="scientific">Gleimia coleocanis DSM 15436</name>
    <dbReference type="NCBI Taxonomy" id="525245"/>
    <lineage>
        <taxon>Bacteria</taxon>
        <taxon>Bacillati</taxon>
        <taxon>Actinomycetota</taxon>
        <taxon>Actinomycetes</taxon>
        <taxon>Actinomycetales</taxon>
        <taxon>Actinomycetaceae</taxon>
        <taxon>Gleimia</taxon>
    </lineage>
</organism>
<dbReference type="Pfam" id="PF01370">
    <property type="entry name" value="Epimerase"/>
    <property type="match status" value="1"/>
</dbReference>
<dbReference type="STRING" id="525245.HMPREF0044_0699"/>
<feature type="domain" description="DUF1731" evidence="3">
    <location>
        <begin position="292"/>
        <end position="312"/>
    </location>
</feature>
<dbReference type="InterPro" id="IPR013549">
    <property type="entry name" value="DUF1731"/>
</dbReference>
<accession>C0W0V6</accession>
<evidence type="ECO:0000313" key="4">
    <source>
        <dbReference type="EMBL" id="EEH63680.1"/>
    </source>
</evidence>
<dbReference type="InterPro" id="IPR036291">
    <property type="entry name" value="NAD(P)-bd_dom_sf"/>
</dbReference>
<dbReference type="eggNOG" id="COG1090">
    <property type="taxonomic scope" value="Bacteria"/>
</dbReference>
<dbReference type="AlphaFoldDB" id="C0W0V6"/>
<dbReference type="PANTHER" id="PTHR11092:SF0">
    <property type="entry name" value="EPIMERASE FAMILY PROTEIN SDR39U1"/>
    <property type="match status" value="1"/>
</dbReference>
<sequence>MTVIVVSGASGLIGRALVDELLAAGYAVRKLVRRTNTDSHGKWETSACDNANAEQRVREYYWNPATGEIDLKVFDTENQQPVEAVICLNGAGIADKPWTRSRKHLLETSRIQPVRTLVKAFNALPETDRPRKFLSASAVGIYGANASNANQELSETVATGTDFLAQLCRKWEAEANLAHELGVQTINLRTGLVLAENGGLLKAFRTLYKYGLGAQLGDGENWMPTIALKDYVRAVLHILKHSEISGSVNLVGPQPIKAKDLHARLAREMNRPKWLKIPQILLNYAPEQVKLLALANQRVVPQKLLDTGFTFR</sequence>
<evidence type="ECO:0000256" key="1">
    <source>
        <dbReference type="ARBA" id="ARBA00009353"/>
    </source>
</evidence>
<dbReference type="InterPro" id="IPR010099">
    <property type="entry name" value="SDR39U1"/>
</dbReference>
<keyword evidence="5" id="KW-1185">Reference proteome</keyword>
<dbReference type="NCBIfam" id="TIGR01777">
    <property type="entry name" value="yfcH"/>
    <property type="match status" value="1"/>
</dbReference>
<dbReference type="InterPro" id="IPR001509">
    <property type="entry name" value="Epimerase_deHydtase"/>
</dbReference>
<dbReference type="OrthoDB" id="9801773at2"/>
<name>C0W0V6_9ACTO</name>
<dbReference type="Gene3D" id="3.40.50.720">
    <property type="entry name" value="NAD(P)-binding Rossmann-like Domain"/>
    <property type="match status" value="1"/>
</dbReference>
<dbReference type="HOGENOM" id="CLU_047373_0_2_11"/>
<evidence type="ECO:0000313" key="5">
    <source>
        <dbReference type="Proteomes" id="UP000010301"/>
    </source>
</evidence>
<gene>
    <name evidence="4" type="ORF">HMPREF0044_0699</name>
</gene>
<dbReference type="SUPFAM" id="SSF51735">
    <property type="entry name" value="NAD(P)-binding Rossmann-fold domains"/>
    <property type="match status" value="1"/>
</dbReference>
<feature type="domain" description="NAD-dependent epimerase/dehydratase" evidence="2">
    <location>
        <begin position="4"/>
        <end position="244"/>
    </location>
</feature>
<protein>
    <submittedName>
        <fullName evidence="4">TIGR01777 family protein</fullName>
    </submittedName>
</protein>
<dbReference type="RefSeq" id="WP_006546471.1">
    <property type="nucleotide sequence ID" value="NZ_DS999543.1"/>
</dbReference>
<evidence type="ECO:0000259" key="3">
    <source>
        <dbReference type="Pfam" id="PF08338"/>
    </source>
</evidence>
<proteinExistence type="inferred from homology"/>
<comment type="caution">
    <text evidence="4">The sequence shown here is derived from an EMBL/GenBank/DDBJ whole genome shotgun (WGS) entry which is preliminary data.</text>
</comment>
<dbReference type="EMBL" id="ACFG01000030">
    <property type="protein sequence ID" value="EEH63680.1"/>
    <property type="molecule type" value="Genomic_DNA"/>
</dbReference>
<dbReference type="Pfam" id="PF08338">
    <property type="entry name" value="DUF1731"/>
    <property type="match status" value="1"/>
</dbReference>